<proteinExistence type="predicted"/>
<protein>
    <recommendedName>
        <fullName evidence="1">Ig-like domain-containing protein</fullName>
    </recommendedName>
</protein>
<dbReference type="InterPro" id="IPR013106">
    <property type="entry name" value="Ig_V-set"/>
</dbReference>
<name>A0A7N6ABM4_ANATE</name>
<dbReference type="InterPro" id="IPR036179">
    <property type="entry name" value="Ig-like_dom_sf"/>
</dbReference>
<dbReference type="Gene3D" id="2.60.40.10">
    <property type="entry name" value="Immunoglobulins"/>
    <property type="match status" value="1"/>
</dbReference>
<keyword evidence="3" id="KW-1185">Reference proteome</keyword>
<evidence type="ECO:0000259" key="1">
    <source>
        <dbReference type="PROSITE" id="PS50835"/>
    </source>
</evidence>
<reference evidence="2" key="1">
    <citation type="submission" date="2021-04" db="EMBL/GenBank/DDBJ databases">
        <authorList>
            <consortium name="Wellcome Sanger Institute Data Sharing"/>
        </authorList>
    </citation>
    <scope>NUCLEOTIDE SEQUENCE [LARGE SCALE GENOMIC DNA]</scope>
</reference>
<dbReference type="PROSITE" id="PS50835">
    <property type="entry name" value="IG_LIKE"/>
    <property type="match status" value="1"/>
</dbReference>
<dbReference type="Proteomes" id="UP000265040">
    <property type="component" value="Chromosome 1"/>
</dbReference>
<evidence type="ECO:0000313" key="3">
    <source>
        <dbReference type="Proteomes" id="UP000265040"/>
    </source>
</evidence>
<dbReference type="Ensembl" id="ENSATET00000063978.2">
    <property type="protein sequence ID" value="ENSATEP00000043954.2"/>
    <property type="gene ID" value="ENSATEG00000031580.1"/>
</dbReference>
<feature type="domain" description="Ig-like" evidence="1">
    <location>
        <begin position="2"/>
        <end position="85"/>
    </location>
</feature>
<dbReference type="SUPFAM" id="SSF48726">
    <property type="entry name" value="Immunoglobulin"/>
    <property type="match status" value="1"/>
</dbReference>
<dbReference type="SMART" id="SM00409">
    <property type="entry name" value="IG"/>
    <property type="match status" value="1"/>
</dbReference>
<reference evidence="2" key="3">
    <citation type="submission" date="2025-09" db="UniProtKB">
        <authorList>
            <consortium name="Ensembl"/>
        </authorList>
    </citation>
    <scope>IDENTIFICATION</scope>
</reference>
<sequence length="153" mass="17304">MPHRLFTRMVQGQQKTVCALKGSSVELNCSDKKPTTSMKWYTVNGTGPVTEITAERKDKYKISEENNFNLTINELREGDDKFYCCSQKTDEPQTCRTNGTKLQVTGTVALTYYLKQKNKPLSKHPSSSPDILSCAVKDHENLISAEVCEYEQL</sequence>
<dbReference type="AlphaFoldDB" id="A0A7N6ABM4"/>
<dbReference type="GeneTree" id="ENSGT01150000288082"/>
<evidence type="ECO:0000313" key="2">
    <source>
        <dbReference type="Ensembl" id="ENSATEP00000043954.2"/>
    </source>
</evidence>
<dbReference type="Pfam" id="PF07686">
    <property type="entry name" value="V-set"/>
    <property type="match status" value="1"/>
</dbReference>
<accession>A0A7N6ABM4</accession>
<dbReference type="InterPro" id="IPR013783">
    <property type="entry name" value="Ig-like_fold"/>
</dbReference>
<reference evidence="2" key="2">
    <citation type="submission" date="2025-08" db="UniProtKB">
        <authorList>
            <consortium name="Ensembl"/>
        </authorList>
    </citation>
    <scope>IDENTIFICATION</scope>
</reference>
<dbReference type="InterPro" id="IPR003599">
    <property type="entry name" value="Ig_sub"/>
</dbReference>
<dbReference type="InterPro" id="IPR007110">
    <property type="entry name" value="Ig-like_dom"/>
</dbReference>
<organism evidence="2 3">
    <name type="scientific">Anabas testudineus</name>
    <name type="common">Climbing perch</name>
    <name type="synonym">Anthias testudineus</name>
    <dbReference type="NCBI Taxonomy" id="64144"/>
    <lineage>
        <taxon>Eukaryota</taxon>
        <taxon>Metazoa</taxon>
        <taxon>Chordata</taxon>
        <taxon>Craniata</taxon>
        <taxon>Vertebrata</taxon>
        <taxon>Euteleostomi</taxon>
        <taxon>Actinopterygii</taxon>
        <taxon>Neopterygii</taxon>
        <taxon>Teleostei</taxon>
        <taxon>Neoteleostei</taxon>
        <taxon>Acanthomorphata</taxon>
        <taxon>Anabantaria</taxon>
        <taxon>Anabantiformes</taxon>
        <taxon>Anabantoidei</taxon>
        <taxon>Anabantidae</taxon>
        <taxon>Anabas</taxon>
    </lineage>
</organism>